<evidence type="ECO:0000256" key="1">
    <source>
        <dbReference type="ARBA" id="ARBA00007957"/>
    </source>
</evidence>
<keyword evidence="9" id="KW-1185">Reference proteome</keyword>
<dbReference type="Proteomes" id="UP000474957">
    <property type="component" value="Unassembled WGS sequence"/>
</dbReference>
<dbReference type="PANTHER" id="PTHR33202:SF6">
    <property type="entry name" value="ZINC UPTAKE REGULATION PROTEIN"/>
    <property type="match status" value="1"/>
</dbReference>
<dbReference type="InterPro" id="IPR002481">
    <property type="entry name" value="FUR"/>
</dbReference>
<dbReference type="Pfam" id="PF01475">
    <property type="entry name" value="FUR"/>
    <property type="match status" value="1"/>
</dbReference>
<dbReference type="GO" id="GO:0000976">
    <property type="term" value="F:transcription cis-regulatory region binding"/>
    <property type="evidence" value="ECO:0007669"/>
    <property type="project" value="TreeGrafter"/>
</dbReference>
<dbReference type="GO" id="GO:1900376">
    <property type="term" value="P:regulation of secondary metabolite biosynthetic process"/>
    <property type="evidence" value="ECO:0007669"/>
    <property type="project" value="TreeGrafter"/>
</dbReference>
<organism evidence="8 9">
    <name type="scientific">Halovulum marinum</name>
    <dbReference type="NCBI Taxonomy" id="2662447"/>
    <lineage>
        <taxon>Bacteria</taxon>
        <taxon>Pseudomonadati</taxon>
        <taxon>Pseudomonadota</taxon>
        <taxon>Alphaproteobacteria</taxon>
        <taxon>Rhodobacterales</taxon>
        <taxon>Paracoccaceae</taxon>
        <taxon>Halovulum</taxon>
    </lineage>
</organism>
<comment type="caution">
    <text evidence="8">The sequence shown here is derived from an EMBL/GenBank/DDBJ whole genome shotgun (WGS) entry which is preliminary data.</text>
</comment>
<dbReference type="SUPFAM" id="SSF46785">
    <property type="entry name" value="Winged helix' DNA-binding domain"/>
    <property type="match status" value="1"/>
</dbReference>
<sequence length="170" mass="18494">MTSAHDTGKRTGLEATAFAAHDHRACVARAAERLEADCARRNLRLTPVRRRVFEILAEAHRAVGAYDVLERLRDEGLGSQPPVAYRALDFLVAAGVVHRIHRLNAFIACAHRGAHRPAFLICRLCRRVEETELPPARAALDAAAAEAGFTLERSSIEAVGLCPDCAPEPA</sequence>
<evidence type="ECO:0000256" key="6">
    <source>
        <dbReference type="ARBA" id="ARBA00023163"/>
    </source>
</evidence>
<evidence type="ECO:0000256" key="2">
    <source>
        <dbReference type="ARBA" id="ARBA00022491"/>
    </source>
</evidence>
<dbReference type="InterPro" id="IPR043135">
    <property type="entry name" value="Fur_C"/>
</dbReference>
<comment type="similarity">
    <text evidence="1">Belongs to the Fur family.</text>
</comment>
<dbReference type="PANTHER" id="PTHR33202">
    <property type="entry name" value="ZINC UPTAKE REGULATION PROTEIN"/>
    <property type="match status" value="1"/>
</dbReference>
<dbReference type="AlphaFoldDB" id="A0A6L5Z4Q8"/>
<dbReference type="Gene3D" id="3.30.1490.190">
    <property type="match status" value="1"/>
</dbReference>
<evidence type="ECO:0000256" key="7">
    <source>
        <dbReference type="PIRSR" id="PIRSR602481-1"/>
    </source>
</evidence>
<keyword evidence="5" id="KW-0238">DNA-binding</keyword>
<evidence type="ECO:0000256" key="5">
    <source>
        <dbReference type="ARBA" id="ARBA00023125"/>
    </source>
</evidence>
<evidence type="ECO:0000313" key="8">
    <source>
        <dbReference type="EMBL" id="MSU91012.1"/>
    </source>
</evidence>
<dbReference type="GO" id="GO:0005829">
    <property type="term" value="C:cytosol"/>
    <property type="evidence" value="ECO:0007669"/>
    <property type="project" value="TreeGrafter"/>
</dbReference>
<dbReference type="GO" id="GO:0003700">
    <property type="term" value="F:DNA-binding transcription factor activity"/>
    <property type="evidence" value="ECO:0007669"/>
    <property type="project" value="InterPro"/>
</dbReference>
<keyword evidence="6" id="KW-0804">Transcription</keyword>
<keyword evidence="7" id="KW-0479">Metal-binding</keyword>
<keyword evidence="4" id="KW-0805">Transcription regulation</keyword>
<evidence type="ECO:0000256" key="3">
    <source>
        <dbReference type="ARBA" id="ARBA00022833"/>
    </source>
</evidence>
<dbReference type="InterPro" id="IPR036388">
    <property type="entry name" value="WH-like_DNA-bd_sf"/>
</dbReference>
<gene>
    <name evidence="8" type="ORF">GE300_15585</name>
</gene>
<reference evidence="8 9" key="1">
    <citation type="submission" date="2019-10" db="EMBL/GenBank/DDBJ databases">
        <title>Cognatihalovulum marinum gen. nov. sp. nov., a new member of the family Rhodobacteraceae isolated from deep seawater of the Northwest Indian Ocean.</title>
        <authorList>
            <person name="Ruan C."/>
            <person name="Wang J."/>
            <person name="Zheng X."/>
            <person name="Song L."/>
            <person name="Zhu Y."/>
            <person name="Huang Y."/>
            <person name="Lu Z."/>
            <person name="Du W."/>
            <person name="Huang L."/>
            <person name="Dai X."/>
        </authorList>
    </citation>
    <scope>NUCLEOTIDE SEQUENCE [LARGE SCALE GENOMIC DNA]</scope>
    <source>
        <strain evidence="8 9">2CG4</strain>
    </source>
</reference>
<dbReference type="Gene3D" id="1.10.10.10">
    <property type="entry name" value="Winged helix-like DNA-binding domain superfamily/Winged helix DNA-binding domain"/>
    <property type="match status" value="1"/>
</dbReference>
<feature type="binding site" evidence="7">
    <location>
        <position position="125"/>
    </location>
    <ligand>
        <name>Zn(2+)</name>
        <dbReference type="ChEBI" id="CHEBI:29105"/>
    </ligand>
</feature>
<feature type="binding site" evidence="7">
    <location>
        <position position="162"/>
    </location>
    <ligand>
        <name>Zn(2+)</name>
        <dbReference type="ChEBI" id="CHEBI:29105"/>
    </ligand>
</feature>
<proteinExistence type="inferred from homology"/>
<dbReference type="RefSeq" id="WP_154447740.1">
    <property type="nucleotide sequence ID" value="NZ_WIND01000014.1"/>
</dbReference>
<feature type="binding site" evidence="7">
    <location>
        <position position="122"/>
    </location>
    <ligand>
        <name>Zn(2+)</name>
        <dbReference type="ChEBI" id="CHEBI:29105"/>
    </ligand>
</feature>
<keyword evidence="3 7" id="KW-0862">Zinc</keyword>
<comment type="cofactor">
    <cofactor evidence="7">
        <name>Zn(2+)</name>
        <dbReference type="ChEBI" id="CHEBI:29105"/>
    </cofactor>
    <text evidence="7">Binds 1 zinc ion per subunit.</text>
</comment>
<dbReference type="GO" id="GO:0008270">
    <property type="term" value="F:zinc ion binding"/>
    <property type="evidence" value="ECO:0007669"/>
    <property type="project" value="TreeGrafter"/>
</dbReference>
<accession>A0A6L5Z4Q8</accession>
<dbReference type="GO" id="GO:0045892">
    <property type="term" value="P:negative regulation of DNA-templated transcription"/>
    <property type="evidence" value="ECO:0007669"/>
    <property type="project" value="TreeGrafter"/>
</dbReference>
<feature type="binding site" evidence="7">
    <location>
        <position position="165"/>
    </location>
    <ligand>
        <name>Zn(2+)</name>
        <dbReference type="ChEBI" id="CHEBI:29105"/>
    </ligand>
</feature>
<protein>
    <submittedName>
        <fullName evidence="8">Transcriptional repressor</fullName>
    </submittedName>
</protein>
<evidence type="ECO:0000313" key="9">
    <source>
        <dbReference type="Proteomes" id="UP000474957"/>
    </source>
</evidence>
<name>A0A6L5Z4Q8_9RHOB</name>
<keyword evidence="2" id="KW-0678">Repressor</keyword>
<evidence type="ECO:0000256" key="4">
    <source>
        <dbReference type="ARBA" id="ARBA00023015"/>
    </source>
</evidence>
<dbReference type="EMBL" id="WIND01000014">
    <property type="protein sequence ID" value="MSU91012.1"/>
    <property type="molecule type" value="Genomic_DNA"/>
</dbReference>
<dbReference type="InterPro" id="IPR036390">
    <property type="entry name" value="WH_DNA-bd_sf"/>
</dbReference>